<accession>A0AAV2RL83</accession>
<feature type="domain" description="Mitochondrial splicing suppressor 51-like C-terminal" evidence="1">
    <location>
        <begin position="131"/>
        <end position="339"/>
    </location>
</feature>
<proteinExistence type="predicted"/>
<dbReference type="Proteomes" id="UP001497623">
    <property type="component" value="Unassembled WGS sequence"/>
</dbReference>
<keyword evidence="3" id="KW-1185">Reference proteome</keyword>
<evidence type="ECO:0000313" key="2">
    <source>
        <dbReference type="EMBL" id="CAL4130849.1"/>
    </source>
</evidence>
<dbReference type="Pfam" id="PF20179">
    <property type="entry name" value="MSS51_C"/>
    <property type="match status" value="1"/>
</dbReference>
<organism evidence="2 3">
    <name type="scientific">Meganyctiphanes norvegica</name>
    <name type="common">Northern krill</name>
    <name type="synonym">Thysanopoda norvegica</name>
    <dbReference type="NCBI Taxonomy" id="48144"/>
    <lineage>
        <taxon>Eukaryota</taxon>
        <taxon>Metazoa</taxon>
        <taxon>Ecdysozoa</taxon>
        <taxon>Arthropoda</taxon>
        <taxon>Crustacea</taxon>
        <taxon>Multicrustacea</taxon>
        <taxon>Malacostraca</taxon>
        <taxon>Eumalacostraca</taxon>
        <taxon>Eucarida</taxon>
        <taxon>Euphausiacea</taxon>
        <taxon>Euphausiidae</taxon>
        <taxon>Meganyctiphanes</taxon>
    </lineage>
</organism>
<reference evidence="2 3" key="1">
    <citation type="submission" date="2024-05" db="EMBL/GenBank/DDBJ databases">
        <authorList>
            <person name="Wallberg A."/>
        </authorList>
    </citation>
    <scope>NUCLEOTIDE SEQUENCE [LARGE SCALE GENOMIC DNA]</scope>
</reference>
<sequence>MDPNCGPRICIYSEDNVEKLINNARVCNVCYEARPEVLFDCRCCAISYCSIAHRFQDEHHMLHGCDYLYDCAMANWYLRKHHQLHIPDCLLNEANINDGLQFEKVAKIPKYSSEKWLETIVNLVNERLAFPLTIHHALKKMGVGEQEKSLSELTSLTIHIVHHTPMCDPRMWEFFLHQLPNLIELNLTFISQELKLYNKYNSRISVERCSDCKSKQRIITYNIQQPMHYHEYFSSNDYVQPDVVAVFDVDNELMISSKLSPSDKSNPVPLFGNLKALQAEIDKEMADSFTSFRNMTYIKHTIVILIDYSEKIIEDCVKSFHDARPINVLSPVQKNPFCGFSRFRGPQGVCCNKNKYLCTIQGKH</sequence>
<dbReference type="EMBL" id="CAXKWB010026891">
    <property type="protein sequence ID" value="CAL4130849.1"/>
    <property type="molecule type" value="Genomic_DNA"/>
</dbReference>
<gene>
    <name evidence="2" type="ORF">MNOR_LOCUS26646</name>
</gene>
<protein>
    <recommendedName>
        <fullName evidence="1">Mitochondrial splicing suppressor 51-like C-terminal domain-containing protein</fullName>
    </recommendedName>
</protein>
<dbReference type="InterPro" id="IPR046824">
    <property type="entry name" value="Mss51-like_C"/>
</dbReference>
<evidence type="ECO:0000313" key="3">
    <source>
        <dbReference type="Proteomes" id="UP001497623"/>
    </source>
</evidence>
<evidence type="ECO:0000259" key="1">
    <source>
        <dbReference type="Pfam" id="PF20179"/>
    </source>
</evidence>
<dbReference type="AlphaFoldDB" id="A0AAV2RL83"/>
<dbReference type="PANTHER" id="PTHR28069">
    <property type="entry name" value="GH20023P"/>
    <property type="match status" value="1"/>
</dbReference>
<comment type="caution">
    <text evidence="2">The sequence shown here is derived from an EMBL/GenBank/DDBJ whole genome shotgun (WGS) entry which is preliminary data.</text>
</comment>
<name>A0AAV2RL83_MEGNR</name>
<dbReference type="PANTHER" id="PTHR28069:SF2">
    <property type="entry name" value="GH20023P"/>
    <property type="match status" value="1"/>
</dbReference>